<dbReference type="NCBIfam" id="TIGR02669">
    <property type="entry name" value="SpoIID_LytB"/>
    <property type="match status" value="1"/>
</dbReference>
<dbReference type="PROSITE" id="PS51724">
    <property type="entry name" value="SPOR"/>
    <property type="match status" value="1"/>
</dbReference>
<dbReference type="Gene3D" id="3.30.70.1070">
    <property type="entry name" value="Sporulation related repeat"/>
    <property type="match status" value="2"/>
</dbReference>
<dbReference type="RefSeq" id="WP_213412914.1">
    <property type="nucleotide sequence ID" value="NZ_BOVK01000041.1"/>
</dbReference>
<sequence>MIQSIKRLSALARIRSVVAVVLALGLLVNAAWSAPVAMANVPGLDRIKVTLFIAARGSVPAVTLQGSEPLVLSHGGGQSQDAWMTVQSPVKVMLDQFYVQVLETTDYAAAEAMRNRVLSQRADAMIWRHARAGKTLYRVVAGFSSNADQARQALADVRGLNGAAPVLAGPLHWQTGSFAALSEAEQHAAVIAQAGIDAEVAMKRGDNGVVYTVFVGNAAAAADLTAIREQAAKLMPNIQLQQADAQSAYLLRRMDVTAGSGNAIPSYAINADNQRLRISAAQGGTIQVDERFGRSYRGAIEISQYANQLAVINDVPFEQYLASVVGTEMGAGFPLEALKAQAVAARTFALLVGMKYGIAHISDTTFDQAYTGVGAESAIVSQAVQATQGEVLLDQSGKVIEPFYSSNAGGFTAHPSEVWLNPVPYVKQVPSPDENAQAGKHMWDRVILPDGQVGFIRTDYTTDSGSSTEGGFPYVTVTGSGVNVRPAPKVDNVSSAPIAQVNQGDRLIRIDQVMESGAYSWMHGPFAADELLRIIQTRTNSAIQGPLTALEVTKRGPSGRAIEVQANGQTIAVSYPDQYRNALGGLNSTRFEIEQTADLTILGSSGKVTKKPENAGSMYVLTGTGSAAAPLNQESFLLVNADAEARVATVKPHFVFIGSGFGHGLGMSQWGAKDLAENGYGYRDILQYYYQHVNIAKG</sequence>
<evidence type="ECO:0000313" key="3">
    <source>
        <dbReference type="Proteomes" id="UP000677918"/>
    </source>
</evidence>
<dbReference type="Pfam" id="PF05036">
    <property type="entry name" value="SPOR"/>
    <property type="match status" value="1"/>
</dbReference>
<dbReference type="InterPro" id="IPR013693">
    <property type="entry name" value="SpoIID/LytB_N"/>
</dbReference>
<dbReference type="PANTHER" id="PTHR30032">
    <property type="entry name" value="N-ACETYLMURAMOYL-L-ALANINE AMIDASE-RELATED"/>
    <property type="match status" value="1"/>
</dbReference>
<proteinExistence type="predicted"/>
<dbReference type="PANTHER" id="PTHR30032:SF4">
    <property type="entry name" value="AMIDASE ENHANCER"/>
    <property type="match status" value="1"/>
</dbReference>
<name>A0A8J4H5X4_9BACL</name>
<dbReference type="Pfam" id="PF08486">
    <property type="entry name" value="SpoIID"/>
    <property type="match status" value="1"/>
</dbReference>
<dbReference type="EMBL" id="BOVK01000041">
    <property type="protein sequence ID" value="GIQ70141.1"/>
    <property type="molecule type" value="Genomic_DNA"/>
</dbReference>
<dbReference type="InterPro" id="IPR036680">
    <property type="entry name" value="SPOR-like_sf"/>
</dbReference>
<evidence type="ECO:0000259" key="1">
    <source>
        <dbReference type="PROSITE" id="PS51724"/>
    </source>
</evidence>
<dbReference type="GO" id="GO:0042834">
    <property type="term" value="F:peptidoglycan binding"/>
    <property type="evidence" value="ECO:0007669"/>
    <property type="project" value="InterPro"/>
</dbReference>
<reference evidence="2" key="1">
    <citation type="submission" date="2021-04" db="EMBL/GenBank/DDBJ databases">
        <title>Draft genome sequence of Xylanibacillus composti strain K13.</title>
        <authorList>
            <person name="Uke A."/>
            <person name="Chhe C."/>
            <person name="Baramee S."/>
            <person name="Kosugi A."/>
        </authorList>
    </citation>
    <scope>NUCLEOTIDE SEQUENCE</scope>
    <source>
        <strain evidence="2">K13</strain>
    </source>
</reference>
<dbReference type="GO" id="GO:0030435">
    <property type="term" value="P:sporulation resulting in formation of a cellular spore"/>
    <property type="evidence" value="ECO:0007669"/>
    <property type="project" value="InterPro"/>
</dbReference>
<dbReference type="SUPFAM" id="SSF110997">
    <property type="entry name" value="Sporulation related repeat"/>
    <property type="match status" value="2"/>
</dbReference>
<dbReference type="GO" id="GO:0030288">
    <property type="term" value="C:outer membrane-bounded periplasmic space"/>
    <property type="evidence" value="ECO:0007669"/>
    <property type="project" value="TreeGrafter"/>
</dbReference>
<dbReference type="InterPro" id="IPR007730">
    <property type="entry name" value="SPOR-like_dom"/>
</dbReference>
<comment type="caution">
    <text evidence="2">The sequence shown here is derived from an EMBL/GenBank/DDBJ whole genome shotgun (WGS) entry which is preliminary data.</text>
</comment>
<keyword evidence="3" id="KW-1185">Reference proteome</keyword>
<dbReference type="InterPro" id="IPR013486">
    <property type="entry name" value="SpoIID/LytB"/>
</dbReference>
<evidence type="ECO:0000313" key="2">
    <source>
        <dbReference type="EMBL" id="GIQ70141.1"/>
    </source>
</evidence>
<dbReference type="InterPro" id="IPR051922">
    <property type="entry name" value="Bact_Sporulation_Assoc"/>
</dbReference>
<protein>
    <recommendedName>
        <fullName evidence="1">SPOR domain-containing protein</fullName>
    </recommendedName>
</protein>
<accession>A0A8J4H5X4</accession>
<gene>
    <name evidence="2" type="ORF">XYCOK13_29650</name>
</gene>
<feature type="domain" description="SPOR" evidence="1">
    <location>
        <begin position="91"/>
        <end position="170"/>
    </location>
</feature>
<organism evidence="2 3">
    <name type="scientific">Xylanibacillus composti</name>
    <dbReference type="NCBI Taxonomy" id="1572762"/>
    <lineage>
        <taxon>Bacteria</taxon>
        <taxon>Bacillati</taxon>
        <taxon>Bacillota</taxon>
        <taxon>Bacilli</taxon>
        <taxon>Bacillales</taxon>
        <taxon>Paenibacillaceae</taxon>
        <taxon>Xylanibacillus</taxon>
    </lineage>
</organism>
<dbReference type="AlphaFoldDB" id="A0A8J4H5X4"/>
<dbReference type="Proteomes" id="UP000677918">
    <property type="component" value="Unassembled WGS sequence"/>
</dbReference>